<evidence type="ECO:0000313" key="1">
    <source>
        <dbReference type="EMBL" id="CAI9933053.1"/>
    </source>
</evidence>
<sequence>MQQVSKFAVFGFNTNNQDITNSEICVTINYSILTGALICLQCDVSVSESQLIFTANGVYISALILKSLNYVKIAKTNISYRFSSNYSSGLINQVYLLSKFEISTSVLTGYNFITSSFNGYLCSKLYDDISITVTSLQVCVLNTANFGDSTFKATLTDIEIITCSNICPSQQYVTYGICRSKLPFSSIVNDVVECTFPFIFNTQNETCYCDFGYYINNSYCVNVIDQFSTIQKNATMMQNELDYQIQLTEMQLKTAIVDLQLLIQTNISELKDTIHENNNLTNNNIISTNVSLHQNINMLRAKNAQQFDDIYKQQENNYLLQKDQITQARADISSTNQTLNFRSNSTDQLINQVAEDLSNINITTKVQFNSLNTTISARFDTVDTSLVTTNTKLSDLKTIIATRFDTVDTSLTNINTKMSDLKTTVNTRLDTVDTSLSNTITKLIDIKTTITSRFDTVDTSLITTNTKLSDLKTTVVTRFDTVDTSLTNTNTKLIDLKTQITSISTQISNNVATQTQISSTQTQITNVYNGLLTAIANAQDPCKAWPGSVNEAGICKCDYGNPTSVYKGYCPSFNRCCEYQYIPSSGNQYKYTCYGMATQTLTNECPGLRIYTNVAL</sequence>
<protein>
    <submittedName>
        <fullName evidence="1">BspA family leucine-rich repeat surface protein</fullName>
    </submittedName>
    <submittedName>
        <fullName evidence="2">BspA_family leucine-rich repeat surface protein</fullName>
    </submittedName>
</protein>
<dbReference type="AlphaFoldDB" id="A0AA86P7D6"/>
<keyword evidence="3" id="KW-1185">Reference proteome</keyword>
<organism evidence="1">
    <name type="scientific">Hexamita inflata</name>
    <dbReference type="NCBI Taxonomy" id="28002"/>
    <lineage>
        <taxon>Eukaryota</taxon>
        <taxon>Metamonada</taxon>
        <taxon>Diplomonadida</taxon>
        <taxon>Hexamitidae</taxon>
        <taxon>Hexamitinae</taxon>
        <taxon>Hexamita</taxon>
    </lineage>
</organism>
<reference evidence="2 3" key="2">
    <citation type="submission" date="2024-07" db="EMBL/GenBank/DDBJ databases">
        <authorList>
            <person name="Akdeniz Z."/>
        </authorList>
    </citation>
    <scope>NUCLEOTIDE SEQUENCE [LARGE SCALE GENOMIC DNA]</scope>
</reference>
<evidence type="ECO:0000313" key="3">
    <source>
        <dbReference type="Proteomes" id="UP001642409"/>
    </source>
</evidence>
<dbReference type="EMBL" id="CATOUU010000531">
    <property type="protein sequence ID" value="CAI9933053.1"/>
    <property type="molecule type" value="Genomic_DNA"/>
</dbReference>
<dbReference type="Proteomes" id="UP001642409">
    <property type="component" value="Unassembled WGS sequence"/>
</dbReference>
<reference evidence="1" key="1">
    <citation type="submission" date="2023-06" db="EMBL/GenBank/DDBJ databases">
        <authorList>
            <person name="Kurt Z."/>
        </authorList>
    </citation>
    <scope>NUCLEOTIDE SEQUENCE</scope>
</reference>
<comment type="caution">
    <text evidence="1">The sequence shown here is derived from an EMBL/GenBank/DDBJ whole genome shotgun (WGS) entry which is preliminary data.</text>
</comment>
<accession>A0AA86P7D6</accession>
<name>A0AA86P7D6_9EUKA</name>
<gene>
    <name evidence="1" type="ORF">HINF_LOCUS20698</name>
    <name evidence="2" type="ORF">HINF_LOCUS2244</name>
</gene>
<evidence type="ECO:0000313" key="2">
    <source>
        <dbReference type="EMBL" id="CAL5973175.1"/>
    </source>
</evidence>
<dbReference type="EMBL" id="CAXDID020000004">
    <property type="protein sequence ID" value="CAL5973175.1"/>
    <property type="molecule type" value="Genomic_DNA"/>
</dbReference>
<proteinExistence type="predicted"/>